<dbReference type="AlphaFoldDB" id="A0A495V359"/>
<keyword evidence="1" id="KW-0472">Membrane</keyword>
<dbReference type="OrthoDB" id="653003at2"/>
<keyword evidence="1" id="KW-0812">Transmembrane</keyword>
<organism evidence="2 3">
    <name type="scientific">Thiocapsa rosea</name>
    <dbReference type="NCBI Taxonomy" id="69360"/>
    <lineage>
        <taxon>Bacteria</taxon>
        <taxon>Pseudomonadati</taxon>
        <taxon>Pseudomonadota</taxon>
        <taxon>Gammaproteobacteria</taxon>
        <taxon>Chromatiales</taxon>
        <taxon>Chromatiaceae</taxon>
        <taxon>Thiocapsa</taxon>
    </lineage>
</organism>
<keyword evidence="1" id="KW-1133">Transmembrane helix</keyword>
<accession>A0A495V359</accession>
<reference evidence="2 3" key="1">
    <citation type="submission" date="2018-10" db="EMBL/GenBank/DDBJ databases">
        <title>Genomic Encyclopedia of Archaeal and Bacterial Type Strains, Phase II (KMG-II): from individual species to whole genera.</title>
        <authorList>
            <person name="Goeker M."/>
        </authorList>
    </citation>
    <scope>NUCLEOTIDE SEQUENCE [LARGE SCALE GENOMIC DNA]</scope>
    <source>
        <strain evidence="2 3">DSM 235</strain>
    </source>
</reference>
<feature type="transmembrane region" description="Helical" evidence="1">
    <location>
        <begin position="107"/>
        <end position="131"/>
    </location>
</feature>
<sequence length="184" mass="21126">MSRNDHGKSTVQAEIDIRIARIDQLFETFDPSPFRERDLDPAATAFIVDWARELNRSIPIELHLHVRYAGPEQEAPEEVVSAIQGYFQRRADAATREIRELFRTGRIYLLVGLLILLLSLGGAEAVIYLFGNRPSVTLLAESLIILGWVANWKPLEIFLYDWWPIRRDARLFRRLAAARVTVQG</sequence>
<proteinExistence type="predicted"/>
<evidence type="ECO:0000313" key="2">
    <source>
        <dbReference type="EMBL" id="RKT43831.1"/>
    </source>
</evidence>
<name>A0A495V359_9GAMM</name>
<dbReference type="Proteomes" id="UP000274556">
    <property type="component" value="Unassembled WGS sequence"/>
</dbReference>
<dbReference type="EMBL" id="RBXL01000001">
    <property type="protein sequence ID" value="RKT43831.1"/>
    <property type="molecule type" value="Genomic_DNA"/>
</dbReference>
<protein>
    <submittedName>
        <fullName evidence="2">Uncharacterized protein</fullName>
    </submittedName>
</protein>
<keyword evidence="3" id="KW-1185">Reference proteome</keyword>
<dbReference type="RefSeq" id="WP_120796360.1">
    <property type="nucleotide sequence ID" value="NZ_RBXL01000001.1"/>
</dbReference>
<evidence type="ECO:0000256" key="1">
    <source>
        <dbReference type="SAM" id="Phobius"/>
    </source>
</evidence>
<evidence type="ECO:0000313" key="3">
    <source>
        <dbReference type="Proteomes" id="UP000274556"/>
    </source>
</evidence>
<gene>
    <name evidence="2" type="ORF">BDD21_1191</name>
</gene>
<comment type="caution">
    <text evidence="2">The sequence shown here is derived from an EMBL/GenBank/DDBJ whole genome shotgun (WGS) entry which is preliminary data.</text>
</comment>